<evidence type="ECO:0000313" key="2">
    <source>
        <dbReference type="Proteomes" id="UP000054538"/>
    </source>
</evidence>
<protein>
    <submittedName>
        <fullName evidence="1">Uncharacterized protein</fullName>
    </submittedName>
</protein>
<name>A0A0D0BQY5_9AGAM</name>
<proteinExistence type="predicted"/>
<organism evidence="1 2">
    <name type="scientific">Paxillus rubicundulus Ve08.2h10</name>
    <dbReference type="NCBI Taxonomy" id="930991"/>
    <lineage>
        <taxon>Eukaryota</taxon>
        <taxon>Fungi</taxon>
        <taxon>Dikarya</taxon>
        <taxon>Basidiomycota</taxon>
        <taxon>Agaricomycotina</taxon>
        <taxon>Agaricomycetes</taxon>
        <taxon>Agaricomycetidae</taxon>
        <taxon>Boletales</taxon>
        <taxon>Paxilineae</taxon>
        <taxon>Paxillaceae</taxon>
        <taxon>Paxillus</taxon>
    </lineage>
</organism>
<accession>A0A0D0BQY5</accession>
<keyword evidence="2" id="KW-1185">Reference proteome</keyword>
<reference evidence="2" key="2">
    <citation type="submission" date="2015-01" db="EMBL/GenBank/DDBJ databases">
        <title>Evolutionary Origins and Diversification of the Mycorrhizal Mutualists.</title>
        <authorList>
            <consortium name="DOE Joint Genome Institute"/>
            <consortium name="Mycorrhizal Genomics Consortium"/>
            <person name="Kohler A."/>
            <person name="Kuo A."/>
            <person name="Nagy L.G."/>
            <person name="Floudas D."/>
            <person name="Copeland A."/>
            <person name="Barry K.W."/>
            <person name="Cichocki N."/>
            <person name="Veneault-Fourrey C."/>
            <person name="LaButti K."/>
            <person name="Lindquist E.A."/>
            <person name="Lipzen A."/>
            <person name="Lundell T."/>
            <person name="Morin E."/>
            <person name="Murat C."/>
            <person name="Riley R."/>
            <person name="Ohm R."/>
            <person name="Sun H."/>
            <person name="Tunlid A."/>
            <person name="Henrissat B."/>
            <person name="Grigoriev I.V."/>
            <person name="Hibbett D.S."/>
            <person name="Martin F."/>
        </authorList>
    </citation>
    <scope>NUCLEOTIDE SEQUENCE [LARGE SCALE GENOMIC DNA]</scope>
    <source>
        <strain evidence="2">Ve08.2h10</strain>
    </source>
</reference>
<gene>
    <name evidence="1" type="ORF">PAXRUDRAFT_20379</name>
</gene>
<dbReference type="Proteomes" id="UP000054538">
    <property type="component" value="Unassembled WGS sequence"/>
</dbReference>
<dbReference type="InParanoid" id="A0A0D0BQY5"/>
<dbReference type="AlphaFoldDB" id="A0A0D0BQY5"/>
<dbReference type="OrthoDB" id="3200752at2759"/>
<reference evidence="1 2" key="1">
    <citation type="submission" date="2014-04" db="EMBL/GenBank/DDBJ databases">
        <authorList>
            <consortium name="DOE Joint Genome Institute"/>
            <person name="Kuo A."/>
            <person name="Kohler A."/>
            <person name="Jargeat P."/>
            <person name="Nagy L.G."/>
            <person name="Floudas D."/>
            <person name="Copeland A."/>
            <person name="Barry K.W."/>
            <person name="Cichocki N."/>
            <person name="Veneault-Fourrey C."/>
            <person name="LaButti K."/>
            <person name="Lindquist E.A."/>
            <person name="Lipzen A."/>
            <person name="Lundell T."/>
            <person name="Morin E."/>
            <person name="Murat C."/>
            <person name="Sun H."/>
            <person name="Tunlid A."/>
            <person name="Henrissat B."/>
            <person name="Grigoriev I.V."/>
            <person name="Hibbett D.S."/>
            <person name="Martin F."/>
            <person name="Nordberg H.P."/>
            <person name="Cantor M.N."/>
            <person name="Hua S.X."/>
        </authorList>
    </citation>
    <scope>NUCLEOTIDE SEQUENCE [LARGE SCALE GENOMIC DNA]</scope>
    <source>
        <strain evidence="1 2">Ve08.2h10</strain>
    </source>
</reference>
<sequence>MFSIGKLTVSPGYFMQSHEWLADHLKASATRKVPEVPEWLQQTPWLQEFLARVLQVVHPSLHDACSQTLSAMGSTPDLQAAASRWPAIFEVIELIINHDTP</sequence>
<evidence type="ECO:0000313" key="1">
    <source>
        <dbReference type="EMBL" id="KIK73917.1"/>
    </source>
</evidence>
<dbReference type="EMBL" id="KN829313">
    <property type="protein sequence ID" value="KIK73917.1"/>
    <property type="molecule type" value="Genomic_DNA"/>
</dbReference>
<dbReference type="HOGENOM" id="CLU_2292577_0_0_1"/>